<evidence type="ECO:0000256" key="1">
    <source>
        <dbReference type="ARBA" id="ARBA00022679"/>
    </source>
</evidence>
<name>A0ABQ8PXN1_9AGAR</name>
<gene>
    <name evidence="8" type="ORF">F5050DRAFT_1581892</name>
</gene>
<keyword evidence="3" id="KW-0540">Nuclease</keyword>
<evidence type="ECO:0000256" key="6">
    <source>
        <dbReference type="ARBA" id="ARBA00022918"/>
    </source>
</evidence>
<comment type="caution">
    <text evidence="8">The sequence shown here is derived from an EMBL/GenBank/DDBJ whole genome shotgun (WGS) entry which is preliminary data.</text>
</comment>
<keyword evidence="2" id="KW-0548">Nucleotidyltransferase</keyword>
<organism evidence="8 9">
    <name type="scientific">Lentinula boryana</name>
    <dbReference type="NCBI Taxonomy" id="40481"/>
    <lineage>
        <taxon>Eukaryota</taxon>
        <taxon>Fungi</taxon>
        <taxon>Dikarya</taxon>
        <taxon>Basidiomycota</taxon>
        <taxon>Agaricomycotina</taxon>
        <taxon>Agaricomycetes</taxon>
        <taxon>Agaricomycetidae</taxon>
        <taxon>Agaricales</taxon>
        <taxon>Marasmiineae</taxon>
        <taxon>Omphalotaceae</taxon>
        <taxon>Lentinula</taxon>
    </lineage>
</organism>
<protein>
    <recommendedName>
        <fullName evidence="7">Reverse transcriptase RNase H-like domain-containing protein</fullName>
    </recommendedName>
</protein>
<evidence type="ECO:0000259" key="7">
    <source>
        <dbReference type="Pfam" id="PF17917"/>
    </source>
</evidence>
<evidence type="ECO:0000313" key="9">
    <source>
        <dbReference type="Proteomes" id="UP001163828"/>
    </source>
</evidence>
<dbReference type="Pfam" id="PF17917">
    <property type="entry name" value="RT_RNaseH"/>
    <property type="match status" value="1"/>
</dbReference>
<keyword evidence="6" id="KW-0695">RNA-directed DNA polymerase</keyword>
<reference evidence="8" key="1">
    <citation type="submission" date="2022-08" db="EMBL/GenBank/DDBJ databases">
        <authorList>
            <consortium name="DOE Joint Genome Institute"/>
            <person name="Min B."/>
            <person name="Riley R."/>
            <person name="Sierra-Patev S."/>
            <person name="Naranjo-Ortiz M."/>
            <person name="Looney B."/>
            <person name="Konkel Z."/>
            <person name="Slot J.C."/>
            <person name="Sakamoto Y."/>
            <person name="Steenwyk J.L."/>
            <person name="Rokas A."/>
            <person name="Carro J."/>
            <person name="Camarero S."/>
            <person name="Ferreira P."/>
            <person name="Molpeceres G."/>
            <person name="Ruiz-Duenas F.J."/>
            <person name="Serrano A."/>
            <person name="Henrissat B."/>
            <person name="Drula E."/>
            <person name="Hughes K.W."/>
            <person name="Mata J.L."/>
            <person name="Ishikawa N.K."/>
            <person name="Vargas-Isla R."/>
            <person name="Ushijima S."/>
            <person name="Smith C.A."/>
            <person name="Ahrendt S."/>
            <person name="Andreopoulos W."/>
            <person name="He G."/>
            <person name="Labutti K."/>
            <person name="Lipzen A."/>
            <person name="Ng V."/>
            <person name="Sandor L."/>
            <person name="Barry K."/>
            <person name="Martinez A.T."/>
            <person name="Xiao Y."/>
            <person name="Gibbons J.G."/>
            <person name="Terashima K."/>
            <person name="Hibbett D.S."/>
            <person name="Grigoriev I.V."/>
        </authorList>
    </citation>
    <scope>NUCLEOTIDE SEQUENCE</scope>
    <source>
        <strain evidence="8">TFB10827</strain>
    </source>
</reference>
<keyword evidence="9" id="KW-1185">Reference proteome</keyword>
<evidence type="ECO:0000313" key="8">
    <source>
        <dbReference type="EMBL" id="KAJ3991151.1"/>
    </source>
</evidence>
<sequence>MGINKIFLVTNASNFCYGSVLMYGPSLDTARPVTFDSLQFSGVKLNYPIHGKELFVIVGCLCK</sequence>
<feature type="domain" description="Reverse transcriptase RNase H-like" evidence="7">
    <location>
        <begin position="5"/>
        <end position="61"/>
    </location>
</feature>
<dbReference type="Proteomes" id="UP001163828">
    <property type="component" value="Unassembled WGS sequence"/>
</dbReference>
<evidence type="ECO:0000256" key="5">
    <source>
        <dbReference type="ARBA" id="ARBA00022801"/>
    </source>
</evidence>
<dbReference type="InterPro" id="IPR041373">
    <property type="entry name" value="RT_RNaseH"/>
</dbReference>
<dbReference type="EMBL" id="MU791140">
    <property type="protein sequence ID" value="KAJ3991151.1"/>
    <property type="molecule type" value="Genomic_DNA"/>
</dbReference>
<evidence type="ECO:0000256" key="2">
    <source>
        <dbReference type="ARBA" id="ARBA00022695"/>
    </source>
</evidence>
<accession>A0ABQ8PXN1</accession>
<proteinExistence type="predicted"/>
<keyword evidence="5" id="KW-0378">Hydrolase</keyword>
<dbReference type="SUPFAM" id="SSF56672">
    <property type="entry name" value="DNA/RNA polymerases"/>
    <property type="match status" value="1"/>
</dbReference>
<evidence type="ECO:0000256" key="4">
    <source>
        <dbReference type="ARBA" id="ARBA00022759"/>
    </source>
</evidence>
<evidence type="ECO:0000256" key="3">
    <source>
        <dbReference type="ARBA" id="ARBA00022722"/>
    </source>
</evidence>
<dbReference type="InterPro" id="IPR043502">
    <property type="entry name" value="DNA/RNA_pol_sf"/>
</dbReference>
<keyword evidence="4" id="KW-0255">Endonuclease</keyword>
<keyword evidence="1" id="KW-0808">Transferase</keyword>